<gene>
    <name evidence="3" type="ORF">DC094_11085</name>
</gene>
<protein>
    <recommendedName>
        <fullName evidence="2">SPOR domain-containing protein</fullName>
    </recommendedName>
</protein>
<dbReference type="SUPFAM" id="SSF110997">
    <property type="entry name" value="Sporulation related repeat"/>
    <property type="match status" value="1"/>
</dbReference>
<feature type="chain" id="PRO_5015879192" description="SPOR domain-containing protein" evidence="1">
    <location>
        <begin position="33"/>
        <end position="184"/>
    </location>
</feature>
<evidence type="ECO:0000313" key="4">
    <source>
        <dbReference type="Proteomes" id="UP000244906"/>
    </source>
</evidence>
<evidence type="ECO:0000256" key="1">
    <source>
        <dbReference type="SAM" id="SignalP"/>
    </source>
</evidence>
<dbReference type="GO" id="GO:0042834">
    <property type="term" value="F:peptidoglycan binding"/>
    <property type="evidence" value="ECO:0007669"/>
    <property type="project" value="InterPro"/>
</dbReference>
<comment type="caution">
    <text evidence="3">The sequence shown here is derived from an EMBL/GenBank/DDBJ whole genome shotgun (WGS) entry which is preliminary data.</text>
</comment>
<feature type="signal peptide" evidence="1">
    <location>
        <begin position="1"/>
        <end position="32"/>
    </location>
</feature>
<evidence type="ECO:0000259" key="2">
    <source>
        <dbReference type="PROSITE" id="PS51724"/>
    </source>
</evidence>
<name>A0A2V1GX18_9GAMM</name>
<keyword evidence="1" id="KW-0732">Signal</keyword>
<dbReference type="Proteomes" id="UP000244906">
    <property type="component" value="Unassembled WGS sequence"/>
</dbReference>
<dbReference type="PROSITE" id="PS51724">
    <property type="entry name" value="SPOR"/>
    <property type="match status" value="1"/>
</dbReference>
<dbReference type="InterPro" id="IPR036680">
    <property type="entry name" value="SPOR-like_sf"/>
</dbReference>
<dbReference type="AlphaFoldDB" id="A0A2V1GX18"/>
<keyword evidence="4" id="KW-1185">Reference proteome</keyword>
<organism evidence="3 4">
    <name type="scientific">Pelagibaculum spongiae</name>
    <dbReference type="NCBI Taxonomy" id="2080658"/>
    <lineage>
        <taxon>Bacteria</taxon>
        <taxon>Pseudomonadati</taxon>
        <taxon>Pseudomonadota</taxon>
        <taxon>Gammaproteobacteria</taxon>
        <taxon>Oceanospirillales</taxon>
        <taxon>Pelagibaculum</taxon>
    </lineage>
</organism>
<dbReference type="InterPro" id="IPR007730">
    <property type="entry name" value="SPOR-like_dom"/>
</dbReference>
<feature type="domain" description="SPOR" evidence="2">
    <location>
        <begin position="88"/>
        <end position="174"/>
    </location>
</feature>
<accession>A0A2V1GX18</accession>
<proteinExistence type="predicted"/>
<dbReference type="Pfam" id="PF05036">
    <property type="entry name" value="SPOR"/>
    <property type="match status" value="1"/>
</dbReference>
<reference evidence="3 4" key="1">
    <citation type="submission" date="2018-04" db="EMBL/GenBank/DDBJ databases">
        <title>Thalassorhabdus spongiae gen. nov., sp. nov., isolated from a marine sponge in South-West Iceland.</title>
        <authorList>
            <person name="Knobloch S."/>
            <person name="Daussin A."/>
            <person name="Johannsson R."/>
            <person name="Marteinsson V.T."/>
        </authorList>
    </citation>
    <scope>NUCLEOTIDE SEQUENCE [LARGE SCALE GENOMIC DNA]</scope>
    <source>
        <strain evidence="3 4">Hp12</strain>
    </source>
</reference>
<evidence type="ECO:0000313" key="3">
    <source>
        <dbReference type="EMBL" id="PVZ68794.1"/>
    </source>
</evidence>
<dbReference type="EMBL" id="QDDL01000004">
    <property type="protein sequence ID" value="PVZ68794.1"/>
    <property type="molecule type" value="Genomic_DNA"/>
</dbReference>
<sequence>MLYLKNNYLSITSLFRLLMAFCLSVSAFSVVAETQEKVIDPQEFADQAVQQNQYAPVVNWTNPQQMDQVLEDISELYLTDQHSDDRSVDDVSGYTVQLASFKMNWRVVRFFEELAAEADSIIDSGESELFIQQRNDGWLSVTSGFFTSKAEAVQIQKQLRKHSENCWVKPIKRSQLAHPVNYIH</sequence>
<dbReference type="RefSeq" id="WP_116687179.1">
    <property type="nucleotide sequence ID" value="NZ_CAWNYD010000004.1"/>
</dbReference>
<dbReference type="Gene3D" id="3.30.70.1070">
    <property type="entry name" value="Sporulation related repeat"/>
    <property type="match status" value="1"/>
</dbReference>